<dbReference type="InterPro" id="IPR015422">
    <property type="entry name" value="PyrdxlP-dep_Trfase_small"/>
</dbReference>
<feature type="domain" description="Aminotransferase class I/classII large" evidence="7">
    <location>
        <begin position="45"/>
        <end position="386"/>
    </location>
</feature>
<organism evidence="8 9">
    <name type="scientific">Chengkuizengella marina</name>
    <dbReference type="NCBI Taxonomy" id="2507566"/>
    <lineage>
        <taxon>Bacteria</taxon>
        <taxon>Bacillati</taxon>
        <taxon>Bacillota</taxon>
        <taxon>Bacilli</taxon>
        <taxon>Bacillales</taxon>
        <taxon>Paenibacillaceae</taxon>
        <taxon>Chengkuizengella</taxon>
    </lineage>
</organism>
<comment type="subunit">
    <text evidence="3">Homodimer.</text>
</comment>
<evidence type="ECO:0000256" key="4">
    <source>
        <dbReference type="ARBA" id="ARBA00022576"/>
    </source>
</evidence>
<dbReference type="Gene3D" id="3.40.640.10">
    <property type="entry name" value="Type I PLP-dependent aspartate aminotransferase-like (Major domain)"/>
    <property type="match status" value="1"/>
</dbReference>
<evidence type="ECO:0000256" key="3">
    <source>
        <dbReference type="ARBA" id="ARBA00011738"/>
    </source>
</evidence>
<dbReference type="OrthoDB" id="9802601at2"/>
<dbReference type="Gene3D" id="3.90.1150.10">
    <property type="entry name" value="Aspartate Aminotransferase, domain 1"/>
    <property type="match status" value="1"/>
</dbReference>
<gene>
    <name evidence="8" type="ORF">ERL59_11185</name>
</gene>
<dbReference type="PANTHER" id="PTHR42790:SF19">
    <property type="entry name" value="KYNURENINE_ALPHA-AMINOADIPATE AMINOTRANSFERASE, MITOCHONDRIAL"/>
    <property type="match status" value="1"/>
</dbReference>
<evidence type="ECO:0000256" key="6">
    <source>
        <dbReference type="ARBA" id="ARBA00022898"/>
    </source>
</evidence>
<comment type="caution">
    <text evidence="8">The sequence shown here is derived from an EMBL/GenBank/DDBJ whole genome shotgun (WGS) entry which is preliminary data.</text>
</comment>
<dbReference type="EMBL" id="SIJB01000025">
    <property type="protein sequence ID" value="NBI29522.1"/>
    <property type="molecule type" value="Genomic_DNA"/>
</dbReference>
<dbReference type="Proteomes" id="UP000448943">
    <property type="component" value="Unassembled WGS sequence"/>
</dbReference>
<dbReference type="InterPro" id="IPR015424">
    <property type="entry name" value="PyrdxlP-dep_Trfase"/>
</dbReference>
<reference evidence="8 9" key="1">
    <citation type="submission" date="2019-01" db="EMBL/GenBank/DDBJ databases">
        <title>Chengkuizengella sp. nov., isolated from deep-sea sediment of East Pacific Ocean.</title>
        <authorList>
            <person name="Yang J."/>
            <person name="Lai Q."/>
            <person name="Shao Z."/>
        </authorList>
    </citation>
    <scope>NUCLEOTIDE SEQUENCE [LARGE SCALE GENOMIC DNA]</scope>
    <source>
        <strain evidence="8 9">YPA3-1-1</strain>
    </source>
</reference>
<evidence type="ECO:0000313" key="8">
    <source>
        <dbReference type="EMBL" id="NBI29522.1"/>
    </source>
</evidence>
<evidence type="ECO:0000256" key="1">
    <source>
        <dbReference type="ARBA" id="ARBA00001933"/>
    </source>
</evidence>
<name>A0A6N9Q3Y8_9BACL</name>
<dbReference type="GO" id="GO:1901605">
    <property type="term" value="P:alpha-amino acid metabolic process"/>
    <property type="evidence" value="ECO:0007669"/>
    <property type="project" value="TreeGrafter"/>
</dbReference>
<sequence length="392" mass="44557">MKLHFSESIQQLKTLATREILKLTQGNDIISFAGGLPAEDFFPDKSIQSAFVKVFEQGKNSLQYGITEGHSLLREEICKRMLLKGIQANLDQIQITTGSQQAIDLITKVFINRGDTILIENPTYLAALQVFQGYGANVIEVSSDDDGMNLNDLTEKIKRYQPKFIYVTPTFANPTGRVWSKERKQGILQICKQFETILIEDDPYGEIQFNKTTDCSSIYSLHTTNDFNPVLYTSTFSKIVAPALRTGWVIGNENIIQQITKAKQTADIHSSMIDQQALYFLLKDFDLDQHILTICSEYKKRKDQMTHLLKEYEIPAKWVEPQGGMFLWLTMEDSTINSAELLKKAVQKGVAFVPGTVFYTGQAEINTMRLNFTYSAFEQMEKGIKRLQHVLS</sequence>
<keyword evidence="6" id="KW-0663">Pyridoxal phosphate</keyword>
<accession>A0A6N9Q3Y8</accession>
<dbReference type="FunFam" id="3.40.640.10:FF:000053">
    <property type="entry name" value="Aminotransferase, class I"/>
    <property type="match status" value="1"/>
</dbReference>
<dbReference type="AlphaFoldDB" id="A0A6N9Q3Y8"/>
<dbReference type="SUPFAM" id="SSF53383">
    <property type="entry name" value="PLP-dependent transferases"/>
    <property type="match status" value="1"/>
</dbReference>
<dbReference type="GO" id="GO:0008483">
    <property type="term" value="F:transaminase activity"/>
    <property type="evidence" value="ECO:0007669"/>
    <property type="project" value="UniProtKB-KW"/>
</dbReference>
<comment type="cofactor">
    <cofactor evidence="1">
        <name>pyridoxal 5'-phosphate</name>
        <dbReference type="ChEBI" id="CHEBI:597326"/>
    </cofactor>
</comment>
<keyword evidence="4 8" id="KW-0032">Aminotransferase</keyword>
<keyword evidence="5 8" id="KW-0808">Transferase</keyword>
<dbReference type="CDD" id="cd00609">
    <property type="entry name" value="AAT_like"/>
    <property type="match status" value="1"/>
</dbReference>
<proteinExistence type="inferred from homology"/>
<keyword evidence="9" id="KW-1185">Reference proteome</keyword>
<dbReference type="Pfam" id="PF00155">
    <property type="entry name" value="Aminotran_1_2"/>
    <property type="match status" value="1"/>
</dbReference>
<evidence type="ECO:0000259" key="7">
    <source>
        <dbReference type="Pfam" id="PF00155"/>
    </source>
</evidence>
<dbReference type="InterPro" id="IPR015421">
    <property type="entry name" value="PyrdxlP-dep_Trfase_major"/>
</dbReference>
<comment type="similarity">
    <text evidence="2">Belongs to the class-I pyridoxal-phosphate-dependent aminotransferase family.</text>
</comment>
<dbReference type="InterPro" id="IPR004839">
    <property type="entry name" value="Aminotransferase_I/II_large"/>
</dbReference>
<dbReference type="PANTHER" id="PTHR42790">
    <property type="entry name" value="AMINOTRANSFERASE"/>
    <property type="match status" value="1"/>
</dbReference>
<dbReference type="GO" id="GO:0030170">
    <property type="term" value="F:pyridoxal phosphate binding"/>
    <property type="evidence" value="ECO:0007669"/>
    <property type="project" value="InterPro"/>
</dbReference>
<evidence type="ECO:0000313" key="9">
    <source>
        <dbReference type="Proteomes" id="UP000448943"/>
    </source>
</evidence>
<evidence type="ECO:0000256" key="2">
    <source>
        <dbReference type="ARBA" id="ARBA00007441"/>
    </source>
</evidence>
<evidence type="ECO:0000256" key="5">
    <source>
        <dbReference type="ARBA" id="ARBA00022679"/>
    </source>
</evidence>
<dbReference type="InterPro" id="IPR050859">
    <property type="entry name" value="Class-I_PLP-dep_aminotransf"/>
</dbReference>
<protein>
    <submittedName>
        <fullName evidence="8">PLP-dependent aminotransferase family protein</fullName>
    </submittedName>
</protein>
<dbReference type="RefSeq" id="WP_160646328.1">
    <property type="nucleotide sequence ID" value="NZ_SIJB01000025.1"/>
</dbReference>